<comment type="similarity">
    <text evidence="6">Belongs to the UTP23/FCF1 family. UTP23 subfamily.</text>
</comment>
<comment type="function">
    <text evidence="5">Involved in rRNA-processing and ribosome biogenesis.</text>
</comment>
<keyword evidence="2" id="KW-0690">Ribosome biogenesis</keyword>
<proteinExistence type="inferred from homology"/>
<evidence type="ECO:0000256" key="6">
    <source>
        <dbReference type="ARBA" id="ARBA00038503"/>
    </source>
</evidence>
<dbReference type="InterPro" id="IPR006984">
    <property type="entry name" value="Fcf1/UTP23"/>
</dbReference>
<name>A0ABP0EJ38_9ASCO</name>
<sequence>MRQKRAKSYKKQINVYVHTFKFREPFQTIVDSELILTCQKASFDIVKGLNRTVQSETKPMITQCCMQALYSSGNQEAISIAKGFERRRCNHQPSSPEEPAACIESIVAIDGENKHRYIVASQEHELRKTLRKIPGVPLIFMNRSVMVMEPLSYASAKFSENFESKKLTQGLNNTKKVKPNNQSNDKPLIQVTTEGAKKRKGPKAPNPLSMKKKKVEPSTNNKISKPETKRRRKHRTNNDSNESKAQESSTNA</sequence>
<dbReference type="InterPro" id="IPR057776">
    <property type="entry name" value="UTP23_sensor"/>
</dbReference>
<feature type="domain" description="UTP23 sensor motif region" evidence="8">
    <location>
        <begin position="197"/>
        <end position="214"/>
    </location>
</feature>
<dbReference type="PANTHER" id="PTHR12416">
    <property type="entry name" value="RRNA-PROCESSING PROTEIN UTP23 HOMOLOG"/>
    <property type="match status" value="1"/>
</dbReference>
<feature type="region of interest" description="Disordered" evidence="7">
    <location>
        <begin position="169"/>
        <end position="252"/>
    </location>
</feature>
<dbReference type="SUPFAM" id="SSF88723">
    <property type="entry name" value="PIN domain-like"/>
    <property type="match status" value="1"/>
</dbReference>
<keyword evidence="4" id="KW-0539">Nucleus</keyword>
<feature type="compositionally biased region" description="Polar residues" evidence="7">
    <location>
        <begin position="169"/>
        <end position="193"/>
    </location>
</feature>
<dbReference type="EMBL" id="OZ004260">
    <property type="protein sequence ID" value="CAK7920324.1"/>
    <property type="molecule type" value="Genomic_DNA"/>
</dbReference>
<dbReference type="Gene3D" id="3.40.50.1010">
    <property type="entry name" value="5'-nuclease"/>
    <property type="match status" value="1"/>
</dbReference>
<evidence type="ECO:0000256" key="2">
    <source>
        <dbReference type="ARBA" id="ARBA00022517"/>
    </source>
</evidence>
<dbReference type="Proteomes" id="UP001497600">
    <property type="component" value="Chromosome H"/>
</dbReference>
<protein>
    <submittedName>
        <fullName evidence="9">rRNA-processing protein Utp23p</fullName>
    </submittedName>
</protein>
<dbReference type="Pfam" id="PF04900">
    <property type="entry name" value="Fcf1"/>
    <property type="match status" value="1"/>
</dbReference>
<dbReference type="InterPro" id="IPR029060">
    <property type="entry name" value="PIN-like_dom_sf"/>
</dbReference>
<keyword evidence="3" id="KW-0698">rRNA processing</keyword>
<evidence type="ECO:0000256" key="1">
    <source>
        <dbReference type="ARBA" id="ARBA00004604"/>
    </source>
</evidence>
<accession>A0ABP0EJ38</accession>
<reference evidence="9 10" key="1">
    <citation type="submission" date="2024-01" db="EMBL/GenBank/DDBJ databases">
        <authorList>
            <consortium name="Genoscope - CEA"/>
            <person name="William W."/>
        </authorList>
    </citation>
    <scope>NUCLEOTIDE SEQUENCE [LARGE SCALE GENOMIC DNA]</scope>
    <source>
        <strain evidence="9 10">29B2s-10</strain>
    </source>
</reference>
<evidence type="ECO:0000313" key="9">
    <source>
        <dbReference type="EMBL" id="CAK7920324.1"/>
    </source>
</evidence>
<evidence type="ECO:0000256" key="3">
    <source>
        <dbReference type="ARBA" id="ARBA00022552"/>
    </source>
</evidence>
<dbReference type="CDD" id="cd09865">
    <property type="entry name" value="PIN_ScUtp23p-like"/>
    <property type="match status" value="1"/>
</dbReference>
<evidence type="ECO:0000256" key="7">
    <source>
        <dbReference type="SAM" id="MobiDB-lite"/>
    </source>
</evidence>
<evidence type="ECO:0000259" key="8">
    <source>
        <dbReference type="Pfam" id="PF24779"/>
    </source>
</evidence>
<organism evidence="9 10">
    <name type="scientific">[Candida] anglica</name>
    <dbReference type="NCBI Taxonomy" id="148631"/>
    <lineage>
        <taxon>Eukaryota</taxon>
        <taxon>Fungi</taxon>
        <taxon>Dikarya</taxon>
        <taxon>Ascomycota</taxon>
        <taxon>Saccharomycotina</taxon>
        <taxon>Pichiomycetes</taxon>
        <taxon>Debaryomycetaceae</taxon>
        <taxon>Kurtzmaniella</taxon>
    </lineage>
</organism>
<gene>
    <name evidence="9" type="primary">UTP23</name>
    <name evidence="9" type="ORF">CAAN4_H01200</name>
</gene>
<keyword evidence="10" id="KW-1185">Reference proteome</keyword>
<evidence type="ECO:0000256" key="5">
    <source>
        <dbReference type="ARBA" id="ARBA00037300"/>
    </source>
</evidence>
<evidence type="ECO:0000256" key="4">
    <source>
        <dbReference type="ARBA" id="ARBA00023242"/>
    </source>
</evidence>
<comment type="subcellular location">
    <subcellularLocation>
        <location evidence="1">Nucleus</location>
        <location evidence="1">Nucleolus</location>
    </subcellularLocation>
</comment>
<dbReference type="Pfam" id="PF24779">
    <property type="entry name" value="UTP23_sensor"/>
    <property type="match status" value="1"/>
</dbReference>
<evidence type="ECO:0000313" key="10">
    <source>
        <dbReference type="Proteomes" id="UP001497600"/>
    </source>
</evidence>